<feature type="region of interest" description="Disordered" evidence="2">
    <location>
        <begin position="376"/>
        <end position="415"/>
    </location>
</feature>
<feature type="compositionally biased region" description="Gly residues" evidence="2">
    <location>
        <begin position="254"/>
        <end position="267"/>
    </location>
</feature>
<dbReference type="GO" id="GO:0034063">
    <property type="term" value="P:stress granule assembly"/>
    <property type="evidence" value="ECO:0007669"/>
    <property type="project" value="TreeGrafter"/>
</dbReference>
<dbReference type="Pfam" id="PF14438">
    <property type="entry name" value="SM-ATX"/>
    <property type="match status" value="1"/>
</dbReference>
<dbReference type="InterPro" id="IPR009604">
    <property type="entry name" value="LsmAD_domain"/>
</dbReference>
<dbReference type="InterPro" id="IPR045117">
    <property type="entry name" value="ATXN2-like"/>
</dbReference>
<feature type="domain" description="LsmAD" evidence="3">
    <location>
        <begin position="151"/>
        <end position="217"/>
    </location>
</feature>
<dbReference type="SMART" id="SM01272">
    <property type="entry name" value="LsmAD"/>
    <property type="match status" value="1"/>
</dbReference>
<evidence type="ECO:0000313" key="4">
    <source>
        <dbReference type="EMBL" id="KAH7956237.1"/>
    </source>
</evidence>
<dbReference type="GO" id="GO:0003729">
    <property type="term" value="F:mRNA binding"/>
    <property type="evidence" value="ECO:0007669"/>
    <property type="project" value="TreeGrafter"/>
</dbReference>
<reference evidence="4" key="2">
    <citation type="submission" date="2021-09" db="EMBL/GenBank/DDBJ databases">
        <authorList>
            <person name="Jia N."/>
            <person name="Wang J."/>
            <person name="Shi W."/>
            <person name="Du L."/>
            <person name="Sun Y."/>
            <person name="Zhan W."/>
            <person name="Jiang J."/>
            <person name="Wang Q."/>
            <person name="Zhang B."/>
            <person name="Ji P."/>
            <person name="Sakyi L.B."/>
            <person name="Cui X."/>
            <person name="Yuan T."/>
            <person name="Jiang B."/>
            <person name="Yang W."/>
            <person name="Lam T.T.-Y."/>
            <person name="Chang Q."/>
            <person name="Ding S."/>
            <person name="Wang X."/>
            <person name="Zhu J."/>
            <person name="Ruan X."/>
            <person name="Zhao L."/>
            <person name="Wei J."/>
            <person name="Que T."/>
            <person name="Du C."/>
            <person name="Cheng J."/>
            <person name="Dai P."/>
            <person name="Han X."/>
            <person name="Huang E."/>
            <person name="Gao Y."/>
            <person name="Liu J."/>
            <person name="Shao H."/>
            <person name="Ye R."/>
            <person name="Li L."/>
            <person name="Wei W."/>
            <person name="Wang X."/>
            <person name="Wang C."/>
            <person name="Huo Q."/>
            <person name="Li W."/>
            <person name="Guo W."/>
            <person name="Chen H."/>
            <person name="Chen S."/>
            <person name="Zhou L."/>
            <person name="Zhou L."/>
            <person name="Ni X."/>
            <person name="Tian J."/>
            <person name="Zhou Y."/>
            <person name="Sheng Y."/>
            <person name="Liu T."/>
            <person name="Pan Y."/>
            <person name="Xia L."/>
            <person name="Li J."/>
            <person name="Zhao F."/>
            <person name="Cao W."/>
        </authorList>
    </citation>
    <scope>NUCLEOTIDE SEQUENCE</scope>
    <source>
        <strain evidence="4">Rsan-2018</strain>
        <tissue evidence="4">Larvae</tissue>
    </source>
</reference>
<reference evidence="4" key="1">
    <citation type="journal article" date="2020" name="Cell">
        <title>Large-Scale Comparative Analyses of Tick Genomes Elucidate Their Genetic Diversity and Vector Capacities.</title>
        <authorList>
            <consortium name="Tick Genome and Microbiome Consortium (TIGMIC)"/>
            <person name="Jia N."/>
            <person name="Wang J."/>
            <person name="Shi W."/>
            <person name="Du L."/>
            <person name="Sun Y."/>
            <person name="Zhan W."/>
            <person name="Jiang J.F."/>
            <person name="Wang Q."/>
            <person name="Zhang B."/>
            <person name="Ji P."/>
            <person name="Bell-Sakyi L."/>
            <person name="Cui X.M."/>
            <person name="Yuan T.T."/>
            <person name="Jiang B.G."/>
            <person name="Yang W.F."/>
            <person name="Lam T.T."/>
            <person name="Chang Q.C."/>
            <person name="Ding S.J."/>
            <person name="Wang X.J."/>
            <person name="Zhu J.G."/>
            <person name="Ruan X.D."/>
            <person name="Zhao L."/>
            <person name="Wei J.T."/>
            <person name="Ye R.Z."/>
            <person name="Que T.C."/>
            <person name="Du C.H."/>
            <person name="Zhou Y.H."/>
            <person name="Cheng J.X."/>
            <person name="Dai P.F."/>
            <person name="Guo W.B."/>
            <person name="Han X.H."/>
            <person name="Huang E.J."/>
            <person name="Li L.F."/>
            <person name="Wei W."/>
            <person name="Gao Y.C."/>
            <person name="Liu J.Z."/>
            <person name="Shao H.Z."/>
            <person name="Wang X."/>
            <person name="Wang C.C."/>
            <person name="Yang T.C."/>
            <person name="Huo Q.B."/>
            <person name="Li W."/>
            <person name="Chen H.Y."/>
            <person name="Chen S.E."/>
            <person name="Zhou L.G."/>
            <person name="Ni X.B."/>
            <person name="Tian J.H."/>
            <person name="Sheng Y."/>
            <person name="Liu T."/>
            <person name="Pan Y.S."/>
            <person name="Xia L.Y."/>
            <person name="Li J."/>
            <person name="Zhao F."/>
            <person name="Cao W.C."/>
        </authorList>
    </citation>
    <scope>NUCLEOTIDE SEQUENCE</scope>
    <source>
        <strain evidence="4">Rsan-2018</strain>
    </source>
</reference>
<dbReference type="AlphaFoldDB" id="A0A9D4PW40"/>
<keyword evidence="5" id="KW-1185">Reference proteome</keyword>
<dbReference type="InterPro" id="IPR009818">
    <property type="entry name" value="PAM2_motif"/>
</dbReference>
<dbReference type="EMBL" id="JABSTV010001250">
    <property type="protein sequence ID" value="KAH7956237.1"/>
    <property type="molecule type" value="Genomic_DNA"/>
</dbReference>
<proteinExistence type="inferred from homology"/>
<feature type="region of interest" description="Disordered" evidence="2">
    <location>
        <begin position="206"/>
        <end position="363"/>
    </location>
</feature>
<dbReference type="VEuPathDB" id="VectorBase:RSAN_052108"/>
<dbReference type="Proteomes" id="UP000821837">
    <property type="component" value="Unassembled WGS sequence"/>
</dbReference>
<feature type="region of interest" description="Disordered" evidence="2">
    <location>
        <begin position="579"/>
        <end position="602"/>
    </location>
</feature>
<dbReference type="PANTHER" id="PTHR12854">
    <property type="entry name" value="ATAXIN 2-RELATED"/>
    <property type="match status" value="1"/>
</dbReference>
<evidence type="ECO:0000313" key="5">
    <source>
        <dbReference type="Proteomes" id="UP000821837"/>
    </source>
</evidence>
<comment type="similarity">
    <text evidence="1">Belongs to the ataxin-2 family.</text>
</comment>
<comment type="caution">
    <text evidence="4">The sequence shown here is derived from an EMBL/GenBank/DDBJ whole genome shotgun (WGS) entry which is preliminary data.</text>
</comment>
<evidence type="ECO:0000259" key="3">
    <source>
        <dbReference type="SMART" id="SM01272"/>
    </source>
</evidence>
<evidence type="ECO:0000256" key="2">
    <source>
        <dbReference type="SAM" id="MobiDB-lite"/>
    </source>
</evidence>
<gene>
    <name evidence="4" type="ORF">HPB52_007364</name>
</gene>
<evidence type="ECO:0000256" key="1">
    <source>
        <dbReference type="ARBA" id="ARBA00007503"/>
    </source>
</evidence>
<name>A0A9D4PW40_RHISA</name>
<accession>A0A9D4PW40</accession>
<sequence>MADKGGHVVQVQVRDGEVFEGVFRTVSPELEVVLETAHPVEPGSQSEPSSLSRLLTSLGRDQRLVQLMIFRLSDVVSLCAPNADLDYATRDSFTDTAISKFNGQLGERPLEPWMDGGNSDSIGGLDDPPLDGEDTNGWDANEMFKTNAEKYGVTTSYDSALSSYTVKLEPKNTDEYKLQEAKASKIAQEIESNPVFKKRIEVENGDEEDKFSAVVRPSGDNTPQGARYVRRKPLGGSKPLRGTPPPAAAAAGGLPRGGLPGFKGGLGSPSSSSPSAPLPPKPHHPPKHGPPHTAAAFPELDTSPRLNGAPKLEKEGPLSPGLCEGPVPDDASVVALADEPPAVDKGPADRKGPPPPLQKGRVQEIEEFKKFSTSIKLDEGKESKEAGVAAATEEEEKERKEMDEAATAKEETDRLVKKSTLNPNAKEFVLNPNAKAFTPRTLLPLTSPPNGAGGSGGAVATTPTGGVRLSSSPLVGPPSAGVGQAPPQQLMPAGQHIITMAPQYLMPATPVSVAQFAPGQGPRFRKAGAGTVQQRQRGSHNLHTRITCPTKLLKHCGQCTNACLTLNCRLVAREAAIGLRRAPPSPPSHLPGKRTKPQTPRPSCSAFLLYFRAMASPKKRSSDVRKFRTRHKYRGKLLRTLPKATAMDDAPDAPMSGRLNADTEPRDSGCEIDAAVEFISASQKKIGFFESEPRLVGAPTVNTMLCEIGALTALVAGSACHPCRERKLGVREATGKRRLSALLELCCENSDCPESTLSSTHTWRRIVVWPAAPPHRAAAAVTWKPHVSIRCQPIHRVPSCFVLRFSSSGFAVYSNGTDCSFVFAHDDKLPSAAVAFDDLRAGGVLIPAEITLEGFADADKDLELCAELTDDEIIHQVTKDSDDSDTENEEPAPTQPTSSELTRALMTLSLVYSGNMTLTEIEADIIAGKRTVQKKISDFFAPKC</sequence>
<dbReference type="PANTHER" id="PTHR12854:SF7">
    <property type="entry name" value="ATAXIN-2 HOMOLOG"/>
    <property type="match status" value="1"/>
</dbReference>
<protein>
    <recommendedName>
        <fullName evidence="3">LsmAD domain-containing protein</fullName>
    </recommendedName>
</protein>
<dbReference type="InterPro" id="IPR025852">
    <property type="entry name" value="SM_dom_ATX"/>
</dbReference>
<feature type="compositionally biased region" description="Basic and acidic residues" evidence="2">
    <location>
        <begin position="397"/>
        <end position="415"/>
    </location>
</feature>
<dbReference type="Pfam" id="PF06741">
    <property type="entry name" value="LsmAD"/>
    <property type="match status" value="1"/>
</dbReference>
<feature type="region of interest" description="Disordered" evidence="2">
    <location>
        <begin position="878"/>
        <end position="899"/>
    </location>
</feature>
<dbReference type="GO" id="GO:0010494">
    <property type="term" value="C:cytoplasmic stress granule"/>
    <property type="evidence" value="ECO:0007669"/>
    <property type="project" value="TreeGrafter"/>
</dbReference>
<dbReference type="VEuPathDB" id="VectorBase:RSAN_034481"/>
<dbReference type="Pfam" id="PF07145">
    <property type="entry name" value="PAM2"/>
    <property type="match status" value="1"/>
</dbReference>
<feature type="compositionally biased region" description="Basic residues" evidence="2">
    <location>
        <begin position="281"/>
        <end position="290"/>
    </location>
</feature>
<organism evidence="4 5">
    <name type="scientific">Rhipicephalus sanguineus</name>
    <name type="common">Brown dog tick</name>
    <name type="synonym">Ixodes sanguineus</name>
    <dbReference type="NCBI Taxonomy" id="34632"/>
    <lineage>
        <taxon>Eukaryota</taxon>
        <taxon>Metazoa</taxon>
        <taxon>Ecdysozoa</taxon>
        <taxon>Arthropoda</taxon>
        <taxon>Chelicerata</taxon>
        <taxon>Arachnida</taxon>
        <taxon>Acari</taxon>
        <taxon>Parasitiformes</taxon>
        <taxon>Ixodida</taxon>
        <taxon>Ixodoidea</taxon>
        <taxon>Ixodidae</taxon>
        <taxon>Rhipicephalinae</taxon>
        <taxon>Rhipicephalus</taxon>
        <taxon>Rhipicephalus</taxon>
    </lineage>
</organism>
<feature type="compositionally biased region" description="Basic and acidic residues" evidence="2">
    <location>
        <begin position="376"/>
        <end position="385"/>
    </location>
</feature>